<evidence type="ECO:0000313" key="3">
    <source>
        <dbReference type="Proteomes" id="UP000036987"/>
    </source>
</evidence>
<comment type="caution">
    <text evidence="2">The sequence shown here is derived from an EMBL/GenBank/DDBJ whole genome shotgun (WGS) entry which is preliminary data.</text>
</comment>
<evidence type="ECO:0000313" key="2">
    <source>
        <dbReference type="EMBL" id="KMZ58088.1"/>
    </source>
</evidence>
<evidence type="ECO:0000259" key="1">
    <source>
        <dbReference type="Pfam" id="PF25017"/>
    </source>
</evidence>
<sequence length="189" mass="21088">MEETEMDIDIDTEIESIYSKTGSTSGFLTDRHHPQLVLYQQSGAAFGGRNFTDILEHARQLIDHGKHSVALQAVVMALKVFGGDQVVVHTMNRAREMYLSKIRSVDATDELASLFADCAISEALPITEEAKRESFIANMNRSVLAESGREQIVLDAYLDGTNFICLQCGGLVSNLRQDEHRTYWCTKSL</sequence>
<organism evidence="2 3">
    <name type="scientific">Zostera marina</name>
    <name type="common">Eelgrass</name>
    <dbReference type="NCBI Taxonomy" id="29655"/>
    <lineage>
        <taxon>Eukaryota</taxon>
        <taxon>Viridiplantae</taxon>
        <taxon>Streptophyta</taxon>
        <taxon>Embryophyta</taxon>
        <taxon>Tracheophyta</taxon>
        <taxon>Spermatophyta</taxon>
        <taxon>Magnoliopsida</taxon>
        <taxon>Liliopsida</taxon>
        <taxon>Zosteraceae</taxon>
        <taxon>Zostera</taxon>
    </lineage>
</organism>
<accession>A0A0K9NNA5</accession>
<protein>
    <recommendedName>
        <fullName evidence="1">C2HC zinc finger plants domain-containing protein</fullName>
    </recommendedName>
</protein>
<dbReference type="OrthoDB" id="436688at2759"/>
<dbReference type="PANTHER" id="PTHR35513:SF1">
    <property type="entry name" value="OS02G0158600 PROTEIN"/>
    <property type="match status" value="1"/>
</dbReference>
<dbReference type="Proteomes" id="UP000036987">
    <property type="component" value="Unassembled WGS sequence"/>
</dbReference>
<dbReference type="Pfam" id="PF25017">
    <property type="entry name" value="zf-C2HC_3"/>
    <property type="match status" value="1"/>
</dbReference>
<name>A0A0K9NNA5_ZOSMR</name>
<gene>
    <name evidence="2" type="ORF">ZOSMA_7G01190</name>
</gene>
<dbReference type="PANTHER" id="PTHR35513">
    <property type="entry name" value="OS02G0158600 PROTEIN"/>
    <property type="match status" value="1"/>
</dbReference>
<dbReference type="InterPro" id="IPR056971">
    <property type="entry name" value="Znf-C2HC_3"/>
</dbReference>
<dbReference type="AlphaFoldDB" id="A0A0K9NNA5"/>
<reference evidence="3" key="1">
    <citation type="journal article" date="2016" name="Nature">
        <title>The genome of the seagrass Zostera marina reveals angiosperm adaptation to the sea.</title>
        <authorList>
            <person name="Olsen J.L."/>
            <person name="Rouze P."/>
            <person name="Verhelst B."/>
            <person name="Lin Y.-C."/>
            <person name="Bayer T."/>
            <person name="Collen J."/>
            <person name="Dattolo E."/>
            <person name="De Paoli E."/>
            <person name="Dittami S."/>
            <person name="Maumus F."/>
            <person name="Michel G."/>
            <person name="Kersting A."/>
            <person name="Lauritano C."/>
            <person name="Lohaus R."/>
            <person name="Toepel M."/>
            <person name="Tonon T."/>
            <person name="Vanneste K."/>
            <person name="Amirebrahimi M."/>
            <person name="Brakel J."/>
            <person name="Bostroem C."/>
            <person name="Chovatia M."/>
            <person name="Grimwood J."/>
            <person name="Jenkins J.W."/>
            <person name="Jueterbock A."/>
            <person name="Mraz A."/>
            <person name="Stam W.T."/>
            <person name="Tice H."/>
            <person name="Bornberg-Bauer E."/>
            <person name="Green P.J."/>
            <person name="Pearson G.A."/>
            <person name="Procaccini G."/>
            <person name="Duarte C.M."/>
            <person name="Schmutz J."/>
            <person name="Reusch T.B.H."/>
            <person name="Van de Peer Y."/>
        </authorList>
    </citation>
    <scope>NUCLEOTIDE SEQUENCE [LARGE SCALE GENOMIC DNA]</scope>
    <source>
        <strain evidence="3">cv. Finnish</strain>
    </source>
</reference>
<feature type="domain" description="C2HC zinc finger plants" evidence="1">
    <location>
        <begin position="141"/>
        <end position="186"/>
    </location>
</feature>
<dbReference type="EMBL" id="LFYR01001978">
    <property type="protein sequence ID" value="KMZ58088.1"/>
    <property type="molecule type" value="Genomic_DNA"/>
</dbReference>
<keyword evidence="3" id="KW-1185">Reference proteome</keyword>
<proteinExistence type="predicted"/>